<dbReference type="OMA" id="HENIPGA"/>
<keyword evidence="2 3" id="KW-0064">Aspartyl protease</keyword>
<evidence type="ECO:0000256" key="4">
    <source>
        <dbReference type="SAM" id="SignalP"/>
    </source>
</evidence>
<evidence type="ECO:0000313" key="8">
    <source>
        <dbReference type="Proteomes" id="UP000199069"/>
    </source>
</evidence>
<evidence type="ECO:0000313" key="9">
    <source>
        <dbReference type="Proteomes" id="UP000239560"/>
    </source>
</evidence>
<comment type="similarity">
    <text evidence="1 3">Belongs to the peptidase A1 family.</text>
</comment>
<dbReference type="PROSITE" id="PS51767">
    <property type="entry name" value="PEPTIDASE_A1"/>
    <property type="match status" value="1"/>
</dbReference>
<feature type="signal peptide" evidence="4">
    <location>
        <begin position="1"/>
        <end position="21"/>
    </location>
</feature>
<dbReference type="PROSITE" id="PS00141">
    <property type="entry name" value="ASP_PROTEASE"/>
    <property type="match status" value="1"/>
</dbReference>
<reference evidence="6 8" key="1">
    <citation type="submission" date="2015-07" db="EMBL/GenBank/DDBJ databases">
        <authorList>
            <person name="Cajimat M.N.B."/>
            <person name="Milazzo M.L."/>
            <person name="Fulhorst C.F."/>
        </authorList>
    </citation>
    <scope>NUCLEOTIDE SEQUENCE [LARGE SCALE GENOMIC DNA]</scope>
    <source>
        <strain evidence="6">Single colony</strain>
    </source>
</reference>
<dbReference type="CDD" id="cd05471">
    <property type="entry name" value="pepsin_like"/>
    <property type="match status" value="1"/>
</dbReference>
<proteinExistence type="inferred from homology"/>
<dbReference type="OrthoDB" id="2747330at2759"/>
<dbReference type="AlphaFoldDB" id="A0A0K3CMA1"/>
<dbReference type="SUPFAM" id="SSF50630">
    <property type="entry name" value="Acid proteases"/>
    <property type="match status" value="1"/>
</dbReference>
<evidence type="ECO:0000313" key="7">
    <source>
        <dbReference type="EMBL" id="PRQ72936.1"/>
    </source>
</evidence>
<evidence type="ECO:0000256" key="3">
    <source>
        <dbReference type="RuleBase" id="RU000454"/>
    </source>
</evidence>
<dbReference type="EMBL" id="CWKI01000008">
    <property type="protein sequence ID" value="CTR08286.1"/>
    <property type="molecule type" value="Genomic_DNA"/>
</dbReference>
<accession>A0A0K3CMA1</accession>
<sequence>MRSFAALAPLALMASASLVDALPSPVRIEGVVPSVTNADGSVNDELLKANMEATFAKYEDLAERSSPLKVKKRGAGKCKRASSSVPLTLVEDGNARTLYTANVKIGTPAQTLPVLIDTGSSDLFVQTNGKTGTANFNSAASSTFTNEGRNVTLYFVSDAVTGKVVTDTVSLGGVSVPNQSFLVVEDANAAGTSGNLGLSLAAQANKQIGTSFLENVRASGQLGELNKFALYVPRDGNRAELTFGGISSASNGRLISKIQVMYPAQLGRWAIPLSIIFDNNGNAVWDATGTNQIAAAFVDSGSSVSYIPRAAAKAAHKAIPGAFKSNTTRVALNGGVYDVDQYLVPCDTTASFGLGFDGVRRRNFRLDPRDTRFPYNENGMCQSSWLGVDIAYNGIPASIIGVPFLRSWYGVFNAGSSNNMGAYIMFSPAPQ</sequence>
<dbReference type="PRINTS" id="PR00792">
    <property type="entry name" value="PEPSIN"/>
</dbReference>
<organism evidence="6 8">
    <name type="scientific">Rhodotorula toruloides</name>
    <name type="common">Yeast</name>
    <name type="synonym">Rhodosporidium toruloides</name>
    <dbReference type="NCBI Taxonomy" id="5286"/>
    <lineage>
        <taxon>Eukaryota</taxon>
        <taxon>Fungi</taxon>
        <taxon>Dikarya</taxon>
        <taxon>Basidiomycota</taxon>
        <taxon>Pucciniomycotina</taxon>
        <taxon>Microbotryomycetes</taxon>
        <taxon>Sporidiobolales</taxon>
        <taxon>Sporidiobolaceae</taxon>
        <taxon>Rhodotorula</taxon>
    </lineage>
</organism>
<dbReference type="Proteomes" id="UP000239560">
    <property type="component" value="Unassembled WGS sequence"/>
</dbReference>
<evidence type="ECO:0000256" key="1">
    <source>
        <dbReference type="ARBA" id="ARBA00007447"/>
    </source>
</evidence>
<dbReference type="PANTHER" id="PTHR47966">
    <property type="entry name" value="BETA-SITE APP-CLEAVING ENZYME, ISOFORM A-RELATED"/>
    <property type="match status" value="1"/>
</dbReference>
<gene>
    <name evidence="6" type="primary">FGENESH: predicted gene_8.2</name>
    <name evidence="7" type="ORF">AAT19DRAFT_15689</name>
    <name evidence="6" type="ORF">BN2166_0041470</name>
</gene>
<dbReference type="InterPro" id="IPR001461">
    <property type="entry name" value="Aspartic_peptidase_A1"/>
</dbReference>
<feature type="domain" description="Peptidase A1" evidence="5">
    <location>
        <begin position="99"/>
        <end position="423"/>
    </location>
</feature>
<dbReference type="GO" id="GO:0006508">
    <property type="term" value="P:proteolysis"/>
    <property type="evidence" value="ECO:0007669"/>
    <property type="project" value="UniProtKB-KW"/>
</dbReference>
<evidence type="ECO:0000313" key="6">
    <source>
        <dbReference type="EMBL" id="CTR08286.1"/>
    </source>
</evidence>
<dbReference type="InterPro" id="IPR001969">
    <property type="entry name" value="Aspartic_peptidase_AS"/>
</dbReference>
<feature type="chain" id="PRO_5033227131" evidence="4">
    <location>
        <begin position="22"/>
        <end position="431"/>
    </location>
</feature>
<reference evidence="7 9" key="2">
    <citation type="journal article" date="2018" name="Elife">
        <title>Functional genomics of lipid metabolism in the oleaginous yeast Rhodosporidium toruloides.</title>
        <authorList>
            <person name="Coradetti S.T."/>
            <person name="Pinel D."/>
            <person name="Geiselman G."/>
            <person name="Ito M."/>
            <person name="Mondo S."/>
            <person name="Reilly M.C."/>
            <person name="Cheng Y.F."/>
            <person name="Bauer S."/>
            <person name="Grigoriev I."/>
            <person name="Gladden J.M."/>
            <person name="Simmons B.A."/>
            <person name="Brem R."/>
            <person name="Arkin A.P."/>
            <person name="Skerker J.M."/>
        </authorList>
    </citation>
    <scope>NUCLEOTIDE SEQUENCE [LARGE SCALE GENOMIC DNA]</scope>
    <source>
        <strain evidence="7 9">NBRC 0880</strain>
    </source>
</reference>
<protein>
    <submittedName>
        <fullName evidence="7">Aspartic peptidase domain-containing protein</fullName>
    </submittedName>
    <submittedName>
        <fullName evidence="6">FGENESH: predicted gene_8.2 protein</fullName>
    </submittedName>
</protein>
<keyword evidence="3" id="KW-0645">Protease</keyword>
<dbReference type="InterPro" id="IPR021109">
    <property type="entry name" value="Peptidase_aspartic_dom_sf"/>
</dbReference>
<name>A0A0K3CMA1_RHOTO</name>
<keyword evidence="8" id="KW-1185">Reference proteome</keyword>
<dbReference type="Pfam" id="PF00026">
    <property type="entry name" value="Asp"/>
    <property type="match status" value="1"/>
</dbReference>
<dbReference type="Proteomes" id="UP000199069">
    <property type="component" value="Unassembled WGS sequence"/>
</dbReference>
<keyword evidence="3" id="KW-0378">Hydrolase</keyword>
<evidence type="ECO:0000256" key="2">
    <source>
        <dbReference type="ARBA" id="ARBA00022750"/>
    </source>
</evidence>
<dbReference type="InterPro" id="IPR034164">
    <property type="entry name" value="Pepsin-like_dom"/>
</dbReference>
<evidence type="ECO:0000259" key="5">
    <source>
        <dbReference type="PROSITE" id="PS51767"/>
    </source>
</evidence>
<keyword evidence="4" id="KW-0732">Signal</keyword>
<dbReference type="PANTHER" id="PTHR47966:SF51">
    <property type="entry name" value="BETA-SITE APP-CLEAVING ENZYME, ISOFORM A-RELATED"/>
    <property type="match status" value="1"/>
</dbReference>
<dbReference type="EMBL" id="LCTV02000008">
    <property type="protein sequence ID" value="PRQ72936.1"/>
    <property type="molecule type" value="Genomic_DNA"/>
</dbReference>
<dbReference type="InterPro" id="IPR033121">
    <property type="entry name" value="PEPTIDASE_A1"/>
</dbReference>
<dbReference type="STRING" id="5286.A0A0K3CMA1"/>
<dbReference type="GO" id="GO:0004190">
    <property type="term" value="F:aspartic-type endopeptidase activity"/>
    <property type="evidence" value="ECO:0007669"/>
    <property type="project" value="UniProtKB-KW"/>
</dbReference>
<dbReference type="Gene3D" id="2.40.70.10">
    <property type="entry name" value="Acid Proteases"/>
    <property type="match status" value="2"/>
</dbReference>